<evidence type="ECO:0000313" key="1">
    <source>
        <dbReference type="EMBL" id="KAJ0173586.1"/>
    </source>
</evidence>
<keyword evidence="2" id="KW-1185">Reference proteome</keyword>
<evidence type="ECO:0000313" key="2">
    <source>
        <dbReference type="Proteomes" id="UP000824533"/>
    </source>
</evidence>
<protein>
    <submittedName>
        <fullName evidence="1">Uncharacterized protein</fullName>
    </submittedName>
</protein>
<sequence length="659" mass="72698">MIKLLNMGLIMGIVKRLIKLLVYFTIFAAIVVLIPNLPPYTTFSSIKLDPTQPRSGPLAPNGVLNNAKQVYKEKLLGPESFEIFNGELYTSLATGEIVKISPGGHVTFVTKLGQPCTGLTQEHICGRPLGFQIDEKTNTLYVADAYFGIWKVNLKTDKKQLLVSPNVAIDGKVPKLFNSVIIGNNGDLYWTDSTTDFHLKDGAISMLTDPSGRFFHYNAAKNESKVLLDKLWFANGLAISPDGQFVLISESNRYRVIKYYIDGPNKGKSGIFVSGLPGVPDNLRTLPDGSGVLVSLYTVFDEDNPLLSRTMSETPVVRKFLARIQKLIEIPFEYLHNLYPHIILEEIVYHIGHFNSVSRFVSGMSGLVHMDWNGNIIASYYNSDGSLGHVSDAIVYGDKLYTGCPHKQNFIGSVPAPPLLLKAFSAKKPQATKDTKPVQKEDKPKQEVPKVTKPVAAEPPKQKPIEKPKLVTEKPIDKPKPVTEKPVVKPKPITERPVEKLKPVTEKPVEKPKPVEKKIETPKTTTPKPTQQPPKATQDPKVEPKVTTPEPKKTSPPPTTAPPKQENKPTTPKPATKPMKMETKPAESTTAKPAPKVETKPVKESKPETAQKPVKDAPKAPEQIPIKEEIPSDTAKPTKEKLKVIKKGGPTEIPNINNV</sequence>
<name>A0ACC1CQ46_9NEOP</name>
<gene>
    <name evidence="1" type="ORF">K1T71_010735</name>
</gene>
<organism evidence="1 2">
    <name type="scientific">Dendrolimus kikuchii</name>
    <dbReference type="NCBI Taxonomy" id="765133"/>
    <lineage>
        <taxon>Eukaryota</taxon>
        <taxon>Metazoa</taxon>
        <taxon>Ecdysozoa</taxon>
        <taxon>Arthropoda</taxon>
        <taxon>Hexapoda</taxon>
        <taxon>Insecta</taxon>
        <taxon>Pterygota</taxon>
        <taxon>Neoptera</taxon>
        <taxon>Endopterygota</taxon>
        <taxon>Lepidoptera</taxon>
        <taxon>Glossata</taxon>
        <taxon>Ditrysia</taxon>
        <taxon>Bombycoidea</taxon>
        <taxon>Lasiocampidae</taxon>
        <taxon>Dendrolimus</taxon>
    </lineage>
</organism>
<dbReference type="EMBL" id="CM034405">
    <property type="protein sequence ID" value="KAJ0173586.1"/>
    <property type="molecule type" value="Genomic_DNA"/>
</dbReference>
<accession>A0ACC1CQ46</accession>
<dbReference type="Proteomes" id="UP000824533">
    <property type="component" value="Linkage Group LG19"/>
</dbReference>
<reference evidence="1 2" key="1">
    <citation type="journal article" date="2021" name="Front. Genet.">
        <title>Chromosome-Level Genome Assembly Reveals Significant Gene Expansion in the Toll and IMD Signaling Pathways of Dendrolimus kikuchii.</title>
        <authorList>
            <person name="Zhou J."/>
            <person name="Wu P."/>
            <person name="Xiong Z."/>
            <person name="Liu N."/>
            <person name="Zhao N."/>
            <person name="Ji M."/>
            <person name="Qiu Y."/>
            <person name="Yang B."/>
        </authorList>
    </citation>
    <scope>NUCLEOTIDE SEQUENCE [LARGE SCALE GENOMIC DNA]</scope>
    <source>
        <strain evidence="1">Ann1</strain>
    </source>
</reference>
<comment type="caution">
    <text evidence="1">The sequence shown here is derived from an EMBL/GenBank/DDBJ whole genome shotgun (WGS) entry which is preliminary data.</text>
</comment>
<proteinExistence type="predicted"/>